<dbReference type="Proteomes" id="UP000265800">
    <property type="component" value="Unassembled WGS sequence"/>
</dbReference>
<dbReference type="Pfam" id="PF01098">
    <property type="entry name" value="FTSW_RODA_SPOVE"/>
    <property type="match status" value="1"/>
</dbReference>
<protein>
    <submittedName>
        <fullName evidence="7">Peptidoglycan glycosyltransferase MrdB</fullName>
        <ecNumber evidence="7">2.4.1.129</ecNumber>
    </submittedName>
</protein>
<keyword evidence="4 6" id="KW-1133">Transmembrane helix</keyword>
<dbReference type="GO" id="GO:0008360">
    <property type="term" value="P:regulation of cell shape"/>
    <property type="evidence" value="ECO:0007669"/>
    <property type="project" value="UniProtKB-KW"/>
</dbReference>
<evidence type="ECO:0000256" key="6">
    <source>
        <dbReference type="SAM" id="Phobius"/>
    </source>
</evidence>
<dbReference type="RefSeq" id="WP_119359504.1">
    <property type="nucleotide sequence ID" value="NZ_QWKZ01000018.1"/>
</dbReference>
<dbReference type="AlphaFoldDB" id="A0A399EW03"/>
<gene>
    <name evidence="7" type="primary">mrdB</name>
    <name evidence="7" type="ORF">Mlute_00832</name>
</gene>
<keyword evidence="3" id="KW-0133">Cell shape</keyword>
<dbReference type="GO" id="GO:0051301">
    <property type="term" value="P:cell division"/>
    <property type="evidence" value="ECO:0007669"/>
    <property type="project" value="InterPro"/>
</dbReference>
<dbReference type="EMBL" id="QWKZ01000018">
    <property type="protein sequence ID" value="RIH87815.1"/>
    <property type="molecule type" value="Genomic_DNA"/>
</dbReference>
<evidence type="ECO:0000256" key="3">
    <source>
        <dbReference type="ARBA" id="ARBA00022960"/>
    </source>
</evidence>
<keyword evidence="7" id="KW-0328">Glycosyltransferase</keyword>
<feature type="transmembrane region" description="Helical" evidence="6">
    <location>
        <begin position="331"/>
        <end position="352"/>
    </location>
</feature>
<dbReference type="EC" id="2.4.1.129" evidence="7"/>
<comment type="subcellular location">
    <subcellularLocation>
        <location evidence="1">Membrane</location>
        <topology evidence="1">Multi-pass membrane protein</topology>
    </subcellularLocation>
</comment>
<name>A0A399EW03_9DEIN</name>
<dbReference type="GO" id="GO:0005886">
    <property type="term" value="C:plasma membrane"/>
    <property type="evidence" value="ECO:0007669"/>
    <property type="project" value="TreeGrafter"/>
</dbReference>
<dbReference type="PANTHER" id="PTHR30474">
    <property type="entry name" value="CELL CYCLE PROTEIN"/>
    <property type="match status" value="1"/>
</dbReference>
<keyword evidence="2 6" id="KW-0812">Transmembrane</keyword>
<feature type="transmembrane region" description="Helical" evidence="6">
    <location>
        <begin position="265"/>
        <end position="285"/>
    </location>
</feature>
<comment type="caution">
    <text evidence="7">The sequence shown here is derived from an EMBL/GenBank/DDBJ whole genome shotgun (WGS) entry which is preliminary data.</text>
</comment>
<feature type="transmembrane region" description="Helical" evidence="6">
    <location>
        <begin position="44"/>
        <end position="60"/>
    </location>
</feature>
<evidence type="ECO:0000256" key="2">
    <source>
        <dbReference type="ARBA" id="ARBA00022692"/>
    </source>
</evidence>
<reference evidence="7 8" key="1">
    <citation type="submission" date="2018-08" db="EMBL/GenBank/DDBJ databases">
        <title>Meiothermus luteus KCTC 52599 genome sequencing project.</title>
        <authorList>
            <person name="Da Costa M.S."/>
            <person name="Albuquerque L."/>
            <person name="Raposo P."/>
            <person name="Froufe H.J.C."/>
            <person name="Barroso C.S."/>
            <person name="Egas C."/>
        </authorList>
    </citation>
    <scope>NUCLEOTIDE SEQUENCE [LARGE SCALE GENOMIC DNA]</scope>
    <source>
        <strain evidence="7 8">KCTC 52599</strain>
    </source>
</reference>
<keyword evidence="5 6" id="KW-0472">Membrane</keyword>
<dbReference type="PANTHER" id="PTHR30474:SF1">
    <property type="entry name" value="PEPTIDOGLYCAN GLYCOSYLTRANSFERASE MRDB"/>
    <property type="match status" value="1"/>
</dbReference>
<feature type="transmembrane region" description="Helical" evidence="6">
    <location>
        <begin position="66"/>
        <end position="86"/>
    </location>
</feature>
<dbReference type="OrthoDB" id="9768187at2"/>
<dbReference type="InterPro" id="IPR011923">
    <property type="entry name" value="RodA/MrdB"/>
</dbReference>
<sequence length="360" mass="38757">MTLPRVPVLAYDWVLISLVLLINLVGLVTLYSAAPSKAVWTQQVVAFPIAVALGVLVQILPRRQAFSWAFPLYGLSIGLLILVLLVGREINGAKAWFDLGPASFQPSEVAKISLVLVLARVLGLRPLERLTDYLLPTIIAAPVLGLVFIQPDLGGTLVLLSGVLGMLFVRGMPMRHIAVGLAVAAALMPTVVWPNLSPYQRERVEILFDLSKDPRGKGFQQIQSTIAIGSGGLTGKGFGAGTQTQLGFVPERQTDFIFSVLAEEWGFVGATGLLFLYGLLFFRLGRMATECVRMEDRLVIAGILSMLAFQVAVNVAVTLGLAPVTGLTLPLVSKGGSSLLMVYLGLGLALLIHRDRYREA</sequence>
<keyword evidence="8" id="KW-1185">Reference proteome</keyword>
<evidence type="ECO:0000313" key="8">
    <source>
        <dbReference type="Proteomes" id="UP000265800"/>
    </source>
</evidence>
<dbReference type="GO" id="GO:0015648">
    <property type="term" value="F:lipid-linked peptidoglycan transporter activity"/>
    <property type="evidence" value="ECO:0007669"/>
    <property type="project" value="TreeGrafter"/>
</dbReference>
<feature type="transmembrane region" description="Helical" evidence="6">
    <location>
        <begin position="297"/>
        <end position="319"/>
    </location>
</feature>
<evidence type="ECO:0000313" key="7">
    <source>
        <dbReference type="EMBL" id="RIH87815.1"/>
    </source>
</evidence>
<feature type="transmembrane region" description="Helical" evidence="6">
    <location>
        <begin position="153"/>
        <end position="169"/>
    </location>
</feature>
<keyword evidence="7" id="KW-0808">Transferase</keyword>
<dbReference type="GO" id="GO:0032153">
    <property type="term" value="C:cell division site"/>
    <property type="evidence" value="ECO:0007669"/>
    <property type="project" value="TreeGrafter"/>
</dbReference>
<organism evidence="7 8">
    <name type="scientific">Meiothermus luteus</name>
    <dbReference type="NCBI Taxonomy" id="2026184"/>
    <lineage>
        <taxon>Bacteria</taxon>
        <taxon>Thermotogati</taxon>
        <taxon>Deinococcota</taxon>
        <taxon>Deinococci</taxon>
        <taxon>Thermales</taxon>
        <taxon>Thermaceae</taxon>
        <taxon>Meiothermus</taxon>
    </lineage>
</organism>
<dbReference type="GO" id="GO:0016757">
    <property type="term" value="F:glycosyltransferase activity"/>
    <property type="evidence" value="ECO:0007669"/>
    <property type="project" value="UniProtKB-KW"/>
</dbReference>
<dbReference type="InterPro" id="IPR001182">
    <property type="entry name" value="FtsW/RodA"/>
</dbReference>
<evidence type="ECO:0000256" key="4">
    <source>
        <dbReference type="ARBA" id="ARBA00022989"/>
    </source>
</evidence>
<dbReference type="NCBIfam" id="TIGR02210">
    <property type="entry name" value="rodA_shape"/>
    <property type="match status" value="1"/>
</dbReference>
<feature type="transmembrane region" description="Helical" evidence="6">
    <location>
        <begin position="13"/>
        <end position="32"/>
    </location>
</feature>
<evidence type="ECO:0000256" key="5">
    <source>
        <dbReference type="ARBA" id="ARBA00023136"/>
    </source>
</evidence>
<evidence type="ECO:0000256" key="1">
    <source>
        <dbReference type="ARBA" id="ARBA00004141"/>
    </source>
</evidence>
<accession>A0A399EW03</accession>
<feature type="transmembrane region" description="Helical" evidence="6">
    <location>
        <begin position="176"/>
        <end position="196"/>
    </location>
</feature>
<proteinExistence type="predicted"/>